<dbReference type="AlphaFoldDB" id="A0A6I1IB65"/>
<dbReference type="Gene3D" id="3.30.565.10">
    <property type="entry name" value="Histidine kinase-like ATPase, C-terminal domain"/>
    <property type="match status" value="1"/>
</dbReference>
<dbReference type="Gene3D" id="1.10.287.130">
    <property type="match status" value="1"/>
</dbReference>
<gene>
    <name evidence="6" type="ORF">GCN75_01420</name>
</gene>
<feature type="domain" description="Histidine kinase" evidence="5">
    <location>
        <begin position="163"/>
        <end position="371"/>
    </location>
</feature>
<keyword evidence="3" id="KW-0597">Phosphoprotein</keyword>
<evidence type="ECO:0000256" key="1">
    <source>
        <dbReference type="ARBA" id="ARBA00000085"/>
    </source>
</evidence>
<feature type="compositionally biased region" description="Polar residues" evidence="4">
    <location>
        <begin position="1"/>
        <end position="12"/>
    </location>
</feature>
<dbReference type="CDD" id="cd00082">
    <property type="entry name" value="HisKA"/>
    <property type="match status" value="1"/>
</dbReference>
<comment type="catalytic activity">
    <reaction evidence="1">
        <text>ATP + protein L-histidine = ADP + protein N-phospho-L-histidine.</text>
        <dbReference type="EC" id="2.7.13.3"/>
    </reaction>
</comment>
<organism evidence="6 7">
    <name type="scientific">Janthinobacterium violaceinigrum</name>
    <dbReference type="NCBI Taxonomy" id="2654252"/>
    <lineage>
        <taxon>Bacteria</taxon>
        <taxon>Pseudomonadati</taxon>
        <taxon>Pseudomonadota</taxon>
        <taxon>Betaproteobacteria</taxon>
        <taxon>Burkholderiales</taxon>
        <taxon>Oxalobacteraceae</taxon>
        <taxon>Janthinobacterium</taxon>
    </lineage>
</organism>
<dbReference type="PRINTS" id="PR00344">
    <property type="entry name" value="BCTRLSENSOR"/>
</dbReference>
<dbReference type="InterPro" id="IPR036890">
    <property type="entry name" value="HATPase_C_sf"/>
</dbReference>
<evidence type="ECO:0000259" key="5">
    <source>
        <dbReference type="PROSITE" id="PS50109"/>
    </source>
</evidence>
<dbReference type="SMART" id="SM00387">
    <property type="entry name" value="HATPase_c"/>
    <property type="match status" value="1"/>
</dbReference>
<name>A0A6I1IB65_9BURK</name>
<dbReference type="SUPFAM" id="SSF47384">
    <property type="entry name" value="Homodimeric domain of signal transducing histidine kinase"/>
    <property type="match status" value="1"/>
</dbReference>
<dbReference type="SMART" id="SM00388">
    <property type="entry name" value="HisKA"/>
    <property type="match status" value="1"/>
</dbReference>
<dbReference type="EC" id="2.7.13.3" evidence="2"/>
<proteinExistence type="predicted"/>
<dbReference type="Pfam" id="PF00512">
    <property type="entry name" value="HisKA"/>
    <property type="match status" value="1"/>
</dbReference>
<protein>
    <recommendedName>
        <fullName evidence="2">histidine kinase</fullName>
        <ecNumber evidence="2">2.7.13.3</ecNumber>
    </recommendedName>
</protein>
<feature type="region of interest" description="Disordered" evidence="4">
    <location>
        <begin position="1"/>
        <end position="20"/>
    </location>
</feature>
<keyword evidence="6" id="KW-0808">Transferase</keyword>
<reference evidence="6 7" key="1">
    <citation type="submission" date="2019-10" db="EMBL/GenBank/DDBJ databases">
        <title>Three novel species isolated from a subtropical stream in China.</title>
        <authorList>
            <person name="Lu H."/>
        </authorList>
    </citation>
    <scope>NUCLEOTIDE SEQUENCE [LARGE SCALE GENOMIC DNA]</scope>
    <source>
        <strain evidence="6 7">FT13W</strain>
    </source>
</reference>
<dbReference type="Proteomes" id="UP000468717">
    <property type="component" value="Unassembled WGS sequence"/>
</dbReference>
<dbReference type="InterPro" id="IPR005467">
    <property type="entry name" value="His_kinase_dom"/>
</dbReference>
<evidence type="ECO:0000256" key="4">
    <source>
        <dbReference type="SAM" id="MobiDB-lite"/>
    </source>
</evidence>
<dbReference type="Pfam" id="PF02518">
    <property type="entry name" value="HATPase_c"/>
    <property type="match status" value="1"/>
</dbReference>
<dbReference type="PANTHER" id="PTHR43547">
    <property type="entry name" value="TWO-COMPONENT HISTIDINE KINASE"/>
    <property type="match status" value="1"/>
</dbReference>
<dbReference type="GO" id="GO:0000155">
    <property type="term" value="F:phosphorelay sensor kinase activity"/>
    <property type="evidence" value="ECO:0007669"/>
    <property type="project" value="InterPro"/>
</dbReference>
<evidence type="ECO:0000256" key="3">
    <source>
        <dbReference type="ARBA" id="ARBA00022553"/>
    </source>
</evidence>
<accession>A0A6I1IB65</accession>
<evidence type="ECO:0000313" key="6">
    <source>
        <dbReference type="EMBL" id="KAB8066949.1"/>
    </source>
</evidence>
<evidence type="ECO:0000313" key="7">
    <source>
        <dbReference type="Proteomes" id="UP000468717"/>
    </source>
</evidence>
<dbReference type="PROSITE" id="PS50109">
    <property type="entry name" value="HIS_KIN"/>
    <property type="match status" value="1"/>
</dbReference>
<dbReference type="PANTHER" id="PTHR43547:SF2">
    <property type="entry name" value="HYBRID SIGNAL TRANSDUCTION HISTIDINE KINASE C"/>
    <property type="match status" value="1"/>
</dbReference>
<evidence type="ECO:0000256" key="2">
    <source>
        <dbReference type="ARBA" id="ARBA00012438"/>
    </source>
</evidence>
<keyword evidence="6" id="KW-0418">Kinase</keyword>
<dbReference type="SUPFAM" id="SSF55874">
    <property type="entry name" value="ATPase domain of HSP90 chaperone/DNA topoisomerase II/histidine kinase"/>
    <property type="match status" value="1"/>
</dbReference>
<dbReference type="RefSeq" id="WP_152281012.1">
    <property type="nucleotide sequence ID" value="NZ_WFLI01000001.1"/>
</dbReference>
<sequence length="385" mass="42672">MNIATDQHTGRQASKRHPLQRAQRIFAMRDAVLTAWEQRVRASVRGADQLLTPILINTLPAFFDNLAEALTPGHPRENAASNSNVPAVHGNERARMTNYGPEQVIQEYQIFRDCFAAVAHESGITLRSKDWQVINESIDSGIRESIREFTSMHEGFRRRIAAGLSHDMRNPLAVISTSAQLLLRPAEPERVVALAHKIAEHSKRLDSMIEELLDSLSYHQGQRLPLALSQFDVLPLVQAVAGQVNLQRPDKCHVQGQSVTGWWCENSLRRALENLLGNALKYGDDAPIGVHVEATHERLIITVHNSGHAIAPEQAERIFDYLRRENDNPAPGWGIGLPFVQNVAESHGGSIAVDSAPETGTSFIFDVPVDCRPFVEPTGVPNNDC</sequence>
<dbReference type="InterPro" id="IPR003661">
    <property type="entry name" value="HisK_dim/P_dom"/>
</dbReference>
<dbReference type="InterPro" id="IPR004358">
    <property type="entry name" value="Sig_transdc_His_kin-like_C"/>
</dbReference>
<dbReference type="InterPro" id="IPR003594">
    <property type="entry name" value="HATPase_dom"/>
</dbReference>
<dbReference type="EMBL" id="WFLI01000001">
    <property type="protein sequence ID" value="KAB8066949.1"/>
    <property type="molecule type" value="Genomic_DNA"/>
</dbReference>
<dbReference type="InterPro" id="IPR036097">
    <property type="entry name" value="HisK_dim/P_sf"/>
</dbReference>
<comment type="caution">
    <text evidence="6">The sequence shown here is derived from an EMBL/GenBank/DDBJ whole genome shotgun (WGS) entry which is preliminary data.</text>
</comment>
<keyword evidence="7" id="KW-1185">Reference proteome</keyword>